<dbReference type="GO" id="GO:0004733">
    <property type="term" value="F:pyridoxamine phosphate oxidase activity"/>
    <property type="evidence" value="ECO:0007669"/>
    <property type="project" value="UniProtKB-EC"/>
</dbReference>
<keyword evidence="18" id="KW-1185">Reference proteome</keyword>
<evidence type="ECO:0000256" key="9">
    <source>
        <dbReference type="ARBA" id="ARBA00022643"/>
    </source>
</evidence>
<keyword evidence="9" id="KW-0288">FMN</keyword>
<comment type="function">
    <text evidence="2">Catalyzes the oxidation of either pyridoxine 5'-phosphate (PNP) or pyridoxamine 5'-phosphate (PMP) into pyridoxal 5'-phosphate (PLP).</text>
</comment>
<keyword evidence="10" id="KW-0560">Oxidoreductase</keyword>
<dbReference type="GO" id="GO:0008615">
    <property type="term" value="P:pyridoxine biosynthetic process"/>
    <property type="evidence" value="ECO:0007669"/>
    <property type="project" value="UniProtKB-KW"/>
</dbReference>
<evidence type="ECO:0000256" key="8">
    <source>
        <dbReference type="ARBA" id="ARBA00022630"/>
    </source>
</evidence>
<reference evidence="17 18" key="1">
    <citation type="journal article" date="2011" name="Proc. Natl. Acad. Sci. U.S.A.">
        <title>Evolutionary erosion of yeast sex chromosomes by mating-type switching accidents.</title>
        <authorList>
            <person name="Gordon J.L."/>
            <person name="Armisen D."/>
            <person name="Proux-Wera E."/>
            <person name="Oheigeartaigh S.S."/>
            <person name="Byrne K.P."/>
            <person name="Wolfe K.H."/>
        </authorList>
    </citation>
    <scope>NUCLEOTIDE SEQUENCE [LARGE SCALE GENOMIC DNA]</scope>
    <source>
        <strain evidence="18">ATCC 24235 / CBS 4417 / NBRC 1672 / NRRL Y-8282 / UCD 70-5</strain>
    </source>
</reference>
<evidence type="ECO:0000256" key="5">
    <source>
        <dbReference type="ARBA" id="ARBA00007301"/>
    </source>
</evidence>
<gene>
    <name evidence="17" type="primary">TPHA0M00560</name>
    <name evidence="17" type="ordered locus">TPHA_0M00560</name>
</gene>
<dbReference type="EC" id="1.4.3.5" evidence="7"/>
<feature type="domain" description="Pyridoxine 5'-phosphate oxidase dimerisation C-terminal" evidence="16">
    <location>
        <begin position="211"/>
        <end position="253"/>
    </location>
</feature>
<dbReference type="PANTHER" id="PTHR10851">
    <property type="entry name" value="PYRIDOXINE-5-PHOSPHATE OXIDASE"/>
    <property type="match status" value="1"/>
</dbReference>
<dbReference type="HOGENOM" id="CLU_032263_2_0_1"/>
<dbReference type="InterPro" id="IPR012349">
    <property type="entry name" value="Split_barrel_FMN-bd"/>
</dbReference>
<evidence type="ECO:0000256" key="3">
    <source>
        <dbReference type="ARBA" id="ARBA00004738"/>
    </source>
</evidence>
<dbReference type="KEGG" id="tpf:TPHA_0M00560"/>
<comment type="subunit">
    <text evidence="6">Homodimer.</text>
</comment>
<dbReference type="Pfam" id="PF01243">
    <property type="entry name" value="PNPOx_N"/>
    <property type="match status" value="1"/>
</dbReference>
<evidence type="ECO:0000256" key="4">
    <source>
        <dbReference type="ARBA" id="ARBA00005037"/>
    </source>
</evidence>
<dbReference type="Proteomes" id="UP000005666">
    <property type="component" value="Chromosome 13"/>
</dbReference>
<dbReference type="PROSITE" id="PS01064">
    <property type="entry name" value="PYRIDOX_OXIDASE"/>
    <property type="match status" value="1"/>
</dbReference>
<comment type="pathway">
    <text evidence="4">Cofactor metabolism; pyridoxal 5'-phosphate salvage; pyridoxal 5'-phosphate from pyridoxine 5'-phosphate: step 1/1.</text>
</comment>
<dbReference type="Pfam" id="PF10590">
    <property type="entry name" value="PNP_phzG_C"/>
    <property type="match status" value="1"/>
</dbReference>
<evidence type="ECO:0000313" key="18">
    <source>
        <dbReference type="Proteomes" id="UP000005666"/>
    </source>
</evidence>
<dbReference type="FunFam" id="2.30.110.10:FF:000010">
    <property type="entry name" value="Pyridoxine phosphate oxidase"/>
    <property type="match status" value="1"/>
</dbReference>
<dbReference type="GO" id="GO:0005758">
    <property type="term" value="C:mitochondrial intermembrane space"/>
    <property type="evidence" value="ECO:0007669"/>
    <property type="project" value="EnsemblFungi"/>
</dbReference>
<dbReference type="InterPro" id="IPR000659">
    <property type="entry name" value="Pyridox_Oxase"/>
</dbReference>
<dbReference type="GO" id="GO:0010181">
    <property type="term" value="F:FMN binding"/>
    <property type="evidence" value="ECO:0007669"/>
    <property type="project" value="EnsemblFungi"/>
</dbReference>
<dbReference type="OMA" id="AYFRTRP"/>
<comment type="cofactor">
    <cofactor evidence="1">
        <name>FMN</name>
        <dbReference type="ChEBI" id="CHEBI:58210"/>
    </cofactor>
</comment>
<evidence type="ECO:0000313" key="17">
    <source>
        <dbReference type="EMBL" id="CCE65631.1"/>
    </source>
</evidence>
<evidence type="ECO:0000256" key="11">
    <source>
        <dbReference type="ARBA" id="ARBA00023096"/>
    </source>
</evidence>
<dbReference type="RefSeq" id="XP_003688065.1">
    <property type="nucleotide sequence ID" value="XM_003688017.1"/>
</dbReference>
<feature type="domain" description="Pyridoxamine 5'-phosphate oxidase N-terminal" evidence="15">
    <location>
        <begin position="79"/>
        <end position="187"/>
    </location>
</feature>
<dbReference type="UniPathway" id="UPA01068">
    <property type="reaction ID" value="UER00304"/>
</dbReference>
<keyword evidence="11" id="KW-0664">Pyridoxine biosynthesis</keyword>
<evidence type="ECO:0000256" key="1">
    <source>
        <dbReference type="ARBA" id="ARBA00001917"/>
    </source>
</evidence>
<dbReference type="eggNOG" id="KOG2586">
    <property type="taxonomic scope" value="Eukaryota"/>
</dbReference>
<evidence type="ECO:0000259" key="16">
    <source>
        <dbReference type="Pfam" id="PF10590"/>
    </source>
</evidence>
<evidence type="ECO:0000259" key="15">
    <source>
        <dbReference type="Pfam" id="PF01243"/>
    </source>
</evidence>
<protein>
    <recommendedName>
        <fullName evidence="7">pyridoxal 5'-phosphate synthase</fullName>
        <ecNumber evidence="7">1.4.3.5</ecNumber>
    </recommendedName>
    <alternativeName>
        <fullName evidence="14">PNP/PMP oxidase</fullName>
    </alternativeName>
</protein>
<dbReference type="InterPro" id="IPR011576">
    <property type="entry name" value="Pyridox_Oxase_N"/>
</dbReference>
<keyword evidence="8" id="KW-0285">Flavoprotein</keyword>
<dbReference type="STRING" id="1071381.G8C0B6"/>
<dbReference type="InterPro" id="IPR019576">
    <property type="entry name" value="Pyridoxamine_oxidase_dimer_C"/>
</dbReference>
<dbReference type="Gene3D" id="2.30.110.10">
    <property type="entry name" value="Electron Transport, Fmn-binding Protein, Chain A"/>
    <property type="match status" value="1"/>
</dbReference>
<evidence type="ECO:0000256" key="10">
    <source>
        <dbReference type="ARBA" id="ARBA00023002"/>
    </source>
</evidence>
<dbReference type="OrthoDB" id="303614at2759"/>
<evidence type="ECO:0000256" key="6">
    <source>
        <dbReference type="ARBA" id="ARBA00011738"/>
    </source>
</evidence>
<evidence type="ECO:0000256" key="13">
    <source>
        <dbReference type="ARBA" id="ARBA00052480"/>
    </source>
</evidence>
<dbReference type="NCBIfam" id="TIGR00558">
    <property type="entry name" value="pdxH"/>
    <property type="match status" value="1"/>
</dbReference>
<comment type="similarity">
    <text evidence="5">Belongs to the pyridoxamine 5'-phosphate oxidase family.</text>
</comment>
<dbReference type="AlphaFoldDB" id="G8C0B6"/>
<proteinExistence type="inferred from homology"/>
<accession>G8C0B6</accession>
<organism evidence="17 18">
    <name type="scientific">Tetrapisispora phaffii (strain ATCC 24235 / CBS 4417 / NBRC 1672 / NRRL Y-8282 / UCD 70-5)</name>
    <name type="common">Yeast</name>
    <name type="synonym">Fabospora phaffii</name>
    <dbReference type="NCBI Taxonomy" id="1071381"/>
    <lineage>
        <taxon>Eukaryota</taxon>
        <taxon>Fungi</taxon>
        <taxon>Dikarya</taxon>
        <taxon>Ascomycota</taxon>
        <taxon>Saccharomycotina</taxon>
        <taxon>Saccharomycetes</taxon>
        <taxon>Saccharomycetales</taxon>
        <taxon>Saccharomycetaceae</taxon>
        <taxon>Tetrapisispora</taxon>
    </lineage>
</organism>
<dbReference type="PANTHER" id="PTHR10851:SF0">
    <property type="entry name" value="PYRIDOXINE-5'-PHOSPHATE OXIDASE"/>
    <property type="match status" value="1"/>
</dbReference>
<dbReference type="PIRSF" id="PIRSF000190">
    <property type="entry name" value="Pyd_amn-ph_oxd"/>
    <property type="match status" value="1"/>
</dbReference>
<dbReference type="NCBIfam" id="NF004231">
    <property type="entry name" value="PRK05679.1"/>
    <property type="match status" value="1"/>
</dbReference>
<dbReference type="HAMAP" id="MF_01629">
    <property type="entry name" value="PdxH"/>
    <property type="match status" value="1"/>
</dbReference>
<name>G8C0B6_TETPH</name>
<dbReference type="EMBL" id="HE612868">
    <property type="protein sequence ID" value="CCE65631.1"/>
    <property type="molecule type" value="Genomic_DNA"/>
</dbReference>
<sequence length="253" mass="29385">MVACLLDNHTDIHLVSQVYELLKKMSSNPETKNPIIFAPKTYQYNKFSLDESELLKNPIELFTNWFSDAKKDPTESIPECVTFSTANLPSGKVSSRVLLFKELDDRGFTIYSNWGTSGKAEDIKTNPNAAINFFWKNLQRQVRVDGFTEHVNRETSERYFKTRPRGSKIGAWSSPQSHVLKDREELEEYIKASEKRFEGVADADIPCPDYWGGLRIVPLEIEFWQGRESRLHDRFLYKRNSENEPWEVVRLAP</sequence>
<dbReference type="GeneID" id="11531868"/>
<comment type="catalytic activity">
    <reaction evidence="12">
        <text>pyridoxamine 5'-phosphate + O2 + H2O = pyridoxal 5'-phosphate + H2O2 + NH4(+)</text>
        <dbReference type="Rhea" id="RHEA:15817"/>
        <dbReference type="ChEBI" id="CHEBI:15377"/>
        <dbReference type="ChEBI" id="CHEBI:15379"/>
        <dbReference type="ChEBI" id="CHEBI:16240"/>
        <dbReference type="ChEBI" id="CHEBI:28938"/>
        <dbReference type="ChEBI" id="CHEBI:58451"/>
        <dbReference type="ChEBI" id="CHEBI:597326"/>
        <dbReference type="EC" id="1.4.3.5"/>
    </reaction>
</comment>
<comment type="catalytic activity">
    <reaction evidence="13">
        <text>pyridoxine 5'-phosphate + O2 = pyridoxal 5'-phosphate + H2O2</text>
        <dbReference type="Rhea" id="RHEA:15149"/>
        <dbReference type="ChEBI" id="CHEBI:15379"/>
        <dbReference type="ChEBI" id="CHEBI:16240"/>
        <dbReference type="ChEBI" id="CHEBI:58589"/>
        <dbReference type="ChEBI" id="CHEBI:597326"/>
        <dbReference type="EC" id="1.4.3.5"/>
    </reaction>
</comment>
<evidence type="ECO:0000256" key="7">
    <source>
        <dbReference type="ARBA" id="ARBA00012801"/>
    </source>
</evidence>
<evidence type="ECO:0000256" key="12">
    <source>
        <dbReference type="ARBA" id="ARBA00050700"/>
    </source>
</evidence>
<comment type="pathway">
    <text evidence="3">Cofactor metabolism; pyridoxal 5'-phosphate salvage; pyridoxal 5'-phosphate from pyridoxamine 5'-phosphate: step 1/1.</text>
</comment>
<dbReference type="InterPro" id="IPR019740">
    <property type="entry name" value="Pyridox_Oxase_CS"/>
</dbReference>
<evidence type="ECO:0000256" key="2">
    <source>
        <dbReference type="ARBA" id="ARBA00003691"/>
    </source>
</evidence>
<evidence type="ECO:0000256" key="14">
    <source>
        <dbReference type="ARBA" id="ARBA00083138"/>
    </source>
</evidence>
<dbReference type="SUPFAM" id="SSF50475">
    <property type="entry name" value="FMN-binding split barrel"/>
    <property type="match status" value="1"/>
</dbReference>